<gene>
    <name evidence="1" type="ORF">LV82_02566</name>
</gene>
<dbReference type="InterPro" id="IPR009057">
    <property type="entry name" value="Homeodomain-like_sf"/>
</dbReference>
<reference evidence="1 2" key="1">
    <citation type="submission" date="2018-01" db="EMBL/GenBank/DDBJ databases">
        <title>Genomic Encyclopedia of Archaeal and Bacterial Type Strains, Phase II (KMG-II): from individual species to whole genera.</title>
        <authorList>
            <person name="Goeker M."/>
        </authorList>
    </citation>
    <scope>NUCLEOTIDE SEQUENCE [LARGE SCALE GENOMIC DNA]</scope>
    <source>
        <strain evidence="1 2">DSM 12048</strain>
    </source>
</reference>
<keyword evidence="2" id="KW-1185">Reference proteome</keyword>
<organism evidence="1 2">
    <name type="scientific">Albidovulum inexpectatum</name>
    <dbReference type="NCBI Taxonomy" id="196587"/>
    <lineage>
        <taxon>Bacteria</taxon>
        <taxon>Pseudomonadati</taxon>
        <taxon>Pseudomonadota</taxon>
        <taxon>Alphaproteobacteria</taxon>
        <taxon>Rhodobacterales</taxon>
        <taxon>Paracoccaceae</taxon>
        <taxon>Albidovulum</taxon>
    </lineage>
</organism>
<dbReference type="Proteomes" id="UP000239736">
    <property type="component" value="Unassembled WGS sequence"/>
</dbReference>
<name>A0A2S5JEN6_9RHOB</name>
<accession>A0A2S5JEN6</accession>
<dbReference type="EMBL" id="PRDS01000009">
    <property type="protein sequence ID" value="PPB79775.1"/>
    <property type="molecule type" value="Genomic_DNA"/>
</dbReference>
<evidence type="ECO:0008006" key="3">
    <source>
        <dbReference type="Google" id="ProtNLM"/>
    </source>
</evidence>
<proteinExistence type="predicted"/>
<dbReference type="RefSeq" id="WP_104072278.1">
    <property type="nucleotide sequence ID" value="NZ_PRDS01000009.1"/>
</dbReference>
<evidence type="ECO:0000313" key="1">
    <source>
        <dbReference type="EMBL" id="PPB79775.1"/>
    </source>
</evidence>
<dbReference type="SUPFAM" id="SSF46689">
    <property type="entry name" value="Homeodomain-like"/>
    <property type="match status" value="1"/>
</dbReference>
<sequence length="136" mass="15206">MALCATMEMLAEYVGPKTALKLVEAFGGTDLRVPRRRAGNTWAKLVSALGDEEAARFVHLFSGERIYVPTNADGQREQLRNAIIRELRKGRSPEEVAADVRVIGRVSVRHVRRIASNVRQEIEASQMQLPLLPPKM</sequence>
<dbReference type="AlphaFoldDB" id="A0A2S5JEN6"/>
<dbReference type="OrthoDB" id="7860387at2"/>
<comment type="caution">
    <text evidence="1">The sequence shown here is derived from an EMBL/GenBank/DDBJ whole genome shotgun (WGS) entry which is preliminary data.</text>
</comment>
<evidence type="ECO:0000313" key="2">
    <source>
        <dbReference type="Proteomes" id="UP000239736"/>
    </source>
</evidence>
<protein>
    <recommendedName>
        <fullName evidence="3">Mor transcription activator family protein</fullName>
    </recommendedName>
</protein>